<comment type="subcellular location">
    <subcellularLocation>
        <location evidence="1 15">Mitochondrion membrane</location>
        <topology evidence="1 15">Multi-pass membrane protein</topology>
    </subcellularLocation>
</comment>
<keyword evidence="8 15" id="KW-1278">Translocase</keyword>
<evidence type="ECO:0000256" key="15">
    <source>
        <dbReference type="RuleBase" id="RU004430"/>
    </source>
</evidence>
<dbReference type="InterPro" id="IPR001457">
    <property type="entry name" value="NADH_UbQ/plastoQ_OxRdtase_su6"/>
</dbReference>
<evidence type="ECO:0000313" key="16">
    <source>
        <dbReference type="EMBL" id="AAT08592.1"/>
    </source>
</evidence>
<keyword evidence="10 15" id="KW-1133">Transmembrane helix</keyword>
<keyword evidence="9 15" id="KW-0249">Electron transport</keyword>
<keyword evidence="15" id="KW-0830">Ubiquinone</keyword>
<gene>
    <name evidence="16" type="primary">nad6</name>
</gene>
<keyword evidence="11 15" id="KW-0520">NAD</keyword>
<accession>Q66SK0</accession>
<evidence type="ECO:0000256" key="3">
    <source>
        <dbReference type="ARBA" id="ARBA00012944"/>
    </source>
</evidence>
<evidence type="ECO:0000256" key="6">
    <source>
        <dbReference type="ARBA" id="ARBA00022660"/>
    </source>
</evidence>
<keyword evidence="6 15" id="KW-0679">Respiratory chain</keyword>
<dbReference type="AlphaFoldDB" id="Q66SK0"/>
<evidence type="ECO:0000256" key="12">
    <source>
        <dbReference type="ARBA" id="ARBA00023128"/>
    </source>
</evidence>
<feature type="transmembrane region" description="Helical" evidence="15">
    <location>
        <begin position="6"/>
        <end position="24"/>
    </location>
</feature>
<evidence type="ECO:0000256" key="5">
    <source>
        <dbReference type="ARBA" id="ARBA00022448"/>
    </source>
</evidence>
<evidence type="ECO:0000256" key="4">
    <source>
        <dbReference type="ARBA" id="ARBA00021095"/>
    </source>
</evidence>
<evidence type="ECO:0000256" key="9">
    <source>
        <dbReference type="ARBA" id="ARBA00022982"/>
    </source>
</evidence>
<dbReference type="PANTHER" id="PTHR11435:SF1">
    <property type="entry name" value="NADH-UBIQUINONE OXIDOREDUCTASE CHAIN 6"/>
    <property type="match status" value="1"/>
</dbReference>
<dbReference type="GO" id="GO:0031966">
    <property type="term" value="C:mitochondrial membrane"/>
    <property type="evidence" value="ECO:0007669"/>
    <property type="project" value="UniProtKB-SubCell"/>
</dbReference>
<evidence type="ECO:0000256" key="13">
    <source>
        <dbReference type="ARBA" id="ARBA00023136"/>
    </source>
</evidence>
<feature type="transmembrane region" description="Helical" evidence="15">
    <location>
        <begin position="31"/>
        <end position="50"/>
    </location>
</feature>
<keyword evidence="13 15" id="KW-0472">Membrane</keyword>
<dbReference type="GO" id="GO:0008137">
    <property type="term" value="F:NADH dehydrogenase (ubiquinone) activity"/>
    <property type="evidence" value="ECO:0007669"/>
    <property type="project" value="UniProtKB-UniRule"/>
</dbReference>
<sequence length="172" mass="17851">MTYVVYFLGVGLLLAVIGVAVNPAPYFAAGALAVAALFGSAILVWCGGLFLPVVLLLIYLGGMLVVFAYAIALVPGERAGVYGGWQVWACVSGLVFVVFCLVELMIGVIDWGGYCINGGFGVIGLQVDLGGVGGLYTFGAWWLCMCGVCLFVCLFVVLGLSFGGGRGAVRPF</sequence>
<evidence type="ECO:0000256" key="2">
    <source>
        <dbReference type="ARBA" id="ARBA00005698"/>
    </source>
</evidence>
<feature type="transmembrane region" description="Helical" evidence="15">
    <location>
        <begin position="140"/>
        <end position="162"/>
    </location>
</feature>
<comment type="function">
    <text evidence="15">Core subunit of the mitochondrial membrane respiratory chain NADH dehydrogenase (Complex I) which catalyzes electron transfer from NADH through the respiratory chain, using ubiquinone as an electron acceptor. Essential for the catalytic activity and assembly of complex I.</text>
</comment>
<proteinExistence type="inferred from homology"/>
<evidence type="ECO:0000256" key="8">
    <source>
        <dbReference type="ARBA" id="ARBA00022967"/>
    </source>
</evidence>
<name>Q66SK0_BIPBI</name>
<feature type="transmembrane region" description="Helical" evidence="15">
    <location>
        <begin position="56"/>
        <end position="75"/>
    </location>
</feature>
<dbReference type="PANTHER" id="PTHR11435">
    <property type="entry name" value="NADH UBIQUINONE OXIDOREDUCTASE SUBUNIT ND6"/>
    <property type="match status" value="1"/>
</dbReference>
<dbReference type="EMBL" id="AY605480">
    <property type="protein sequence ID" value="AAT08592.1"/>
    <property type="molecule type" value="Genomic_DNA"/>
</dbReference>
<dbReference type="Pfam" id="PF00499">
    <property type="entry name" value="Oxidored_q3"/>
    <property type="match status" value="1"/>
</dbReference>
<keyword evidence="5 15" id="KW-0813">Transport</keyword>
<organism evidence="16">
    <name type="scientific">Bipes biporus</name>
    <name type="common">Baja worm lizard</name>
    <dbReference type="NCBI Taxonomy" id="52188"/>
    <lineage>
        <taxon>Eukaryota</taxon>
        <taxon>Metazoa</taxon>
        <taxon>Chordata</taxon>
        <taxon>Craniata</taxon>
        <taxon>Vertebrata</taxon>
        <taxon>Euteleostomi</taxon>
        <taxon>Lepidosauria</taxon>
        <taxon>Squamata</taxon>
        <taxon>Bifurcata</taxon>
        <taxon>Unidentata</taxon>
        <taxon>Episquamata</taxon>
        <taxon>Laterata</taxon>
        <taxon>Lacertibaenia</taxon>
        <taxon>Amphisbaenia</taxon>
        <taxon>Bipedidae</taxon>
        <taxon>Bipes</taxon>
    </lineage>
</organism>
<keyword evidence="7 15" id="KW-0812">Transmembrane</keyword>
<comment type="catalytic activity">
    <reaction evidence="14 15">
        <text>a ubiquinone + NADH + 5 H(+)(in) = a ubiquinol + NAD(+) + 4 H(+)(out)</text>
        <dbReference type="Rhea" id="RHEA:29091"/>
        <dbReference type="Rhea" id="RHEA-COMP:9565"/>
        <dbReference type="Rhea" id="RHEA-COMP:9566"/>
        <dbReference type="ChEBI" id="CHEBI:15378"/>
        <dbReference type="ChEBI" id="CHEBI:16389"/>
        <dbReference type="ChEBI" id="CHEBI:17976"/>
        <dbReference type="ChEBI" id="CHEBI:57540"/>
        <dbReference type="ChEBI" id="CHEBI:57945"/>
        <dbReference type="EC" id="7.1.1.2"/>
    </reaction>
</comment>
<geneLocation type="mitochondrion" evidence="16"/>
<evidence type="ECO:0000256" key="10">
    <source>
        <dbReference type="ARBA" id="ARBA00022989"/>
    </source>
</evidence>
<evidence type="ECO:0000256" key="11">
    <source>
        <dbReference type="ARBA" id="ARBA00023027"/>
    </source>
</evidence>
<evidence type="ECO:0000256" key="14">
    <source>
        <dbReference type="ARBA" id="ARBA00049551"/>
    </source>
</evidence>
<keyword evidence="12 15" id="KW-0496">Mitochondrion</keyword>
<comment type="similarity">
    <text evidence="2 15">Belongs to the complex I subunit 6 family.</text>
</comment>
<evidence type="ECO:0000256" key="7">
    <source>
        <dbReference type="ARBA" id="ARBA00022692"/>
    </source>
</evidence>
<feature type="transmembrane region" description="Helical" evidence="15">
    <location>
        <begin position="87"/>
        <end position="109"/>
    </location>
</feature>
<dbReference type="EC" id="7.1.1.2" evidence="3 15"/>
<protein>
    <recommendedName>
        <fullName evidence="4 15">NADH-ubiquinone oxidoreductase chain 6</fullName>
        <ecNumber evidence="3 15">7.1.1.2</ecNumber>
    </recommendedName>
</protein>
<dbReference type="InterPro" id="IPR050269">
    <property type="entry name" value="ComplexI_Subunit6"/>
</dbReference>
<reference evidence="16" key="1">
    <citation type="journal article" date="2004" name="Mol. Phylogenet. Evol.">
        <title>Phylogenetic relationships among amphisbaenian reptiles based on complete mitochondrial genomic sequences.</title>
        <authorList>
            <person name="Macey J.R."/>
            <person name="Papenfuss T.J."/>
            <person name="Kuehl J.V."/>
            <person name="Fourcade H.M."/>
            <person name="Boore J.L."/>
        </authorList>
    </citation>
    <scope>NUCLEOTIDE SEQUENCE</scope>
</reference>
<evidence type="ECO:0000256" key="1">
    <source>
        <dbReference type="ARBA" id="ARBA00004225"/>
    </source>
</evidence>